<protein>
    <recommendedName>
        <fullName evidence="8">Protein CWC15</fullName>
    </recommendedName>
</protein>
<dbReference type="PANTHER" id="PTHR12718:SF2">
    <property type="entry name" value="SPLICEOSOME-ASSOCIATED PROTEIN CWC15 HOMOLOG"/>
    <property type="match status" value="1"/>
</dbReference>
<dbReference type="EMBL" id="JBCAWK010000005">
    <property type="protein sequence ID" value="KAK8858881.1"/>
    <property type="molecule type" value="Genomic_DNA"/>
</dbReference>
<evidence type="ECO:0000313" key="6">
    <source>
        <dbReference type="EMBL" id="KAK8858881.1"/>
    </source>
</evidence>
<dbReference type="Proteomes" id="UP001388673">
    <property type="component" value="Unassembled WGS sequence"/>
</dbReference>
<evidence type="ECO:0008006" key="8">
    <source>
        <dbReference type="Google" id="ProtNLM"/>
    </source>
</evidence>
<evidence type="ECO:0000256" key="3">
    <source>
        <dbReference type="ARBA" id="ARBA00022664"/>
    </source>
</evidence>
<feature type="region of interest" description="Disordered" evidence="5">
    <location>
        <begin position="1"/>
        <end position="25"/>
    </location>
</feature>
<dbReference type="KEGG" id="kne:92180370"/>
<feature type="compositionally biased region" description="Acidic residues" evidence="5">
    <location>
        <begin position="116"/>
        <end position="130"/>
    </location>
</feature>
<dbReference type="GO" id="GO:0071013">
    <property type="term" value="C:catalytic step 2 spliceosome"/>
    <property type="evidence" value="ECO:0007669"/>
    <property type="project" value="TreeGrafter"/>
</dbReference>
<evidence type="ECO:0000313" key="7">
    <source>
        <dbReference type="Proteomes" id="UP001388673"/>
    </source>
</evidence>
<evidence type="ECO:0000256" key="4">
    <source>
        <dbReference type="ARBA" id="ARBA00023187"/>
    </source>
</evidence>
<evidence type="ECO:0000256" key="5">
    <source>
        <dbReference type="SAM" id="MobiDB-lite"/>
    </source>
</evidence>
<evidence type="ECO:0000256" key="1">
    <source>
        <dbReference type="ARBA" id="ARBA00003777"/>
    </source>
</evidence>
<proteinExistence type="inferred from homology"/>
<dbReference type="RefSeq" id="XP_066803722.1">
    <property type="nucleotide sequence ID" value="XM_066946221.1"/>
</dbReference>
<accession>A0AAW0YPT2</accession>
<comment type="caution">
    <text evidence="6">The sequence shown here is derived from an EMBL/GenBank/DDBJ whole genome shotgun (WGS) entry which is preliminary data.</text>
</comment>
<evidence type="ECO:0000256" key="2">
    <source>
        <dbReference type="ARBA" id="ARBA00006644"/>
    </source>
</evidence>
<dbReference type="GO" id="GO:0003723">
    <property type="term" value="F:RNA binding"/>
    <property type="evidence" value="ECO:0007669"/>
    <property type="project" value="TreeGrafter"/>
</dbReference>
<comment type="function">
    <text evidence="1">Involved in pre-mRNA splicing.</text>
</comment>
<feature type="compositionally biased region" description="Basic and acidic residues" evidence="5">
    <location>
        <begin position="181"/>
        <end position="196"/>
    </location>
</feature>
<reference evidence="6 7" key="1">
    <citation type="journal article" date="2024" name="bioRxiv">
        <title>Comparative genomics of Cryptococcus and Kwoniella reveals pathogenesis evolution and contrasting karyotype dynamics via intercentromeric recombination or chromosome fusion.</title>
        <authorList>
            <person name="Coelho M.A."/>
            <person name="David-Palma M."/>
            <person name="Shea T."/>
            <person name="Bowers K."/>
            <person name="McGinley-Smith S."/>
            <person name="Mohammad A.W."/>
            <person name="Gnirke A."/>
            <person name="Yurkov A.M."/>
            <person name="Nowrousian M."/>
            <person name="Sun S."/>
            <person name="Cuomo C.A."/>
            <person name="Heitman J."/>
        </authorList>
    </citation>
    <scope>NUCLEOTIDE SEQUENCE [LARGE SCALE GENOMIC DNA]</scope>
    <source>
        <strain evidence="6 7">CBS 13917</strain>
    </source>
</reference>
<feature type="compositionally biased region" description="Acidic residues" evidence="5">
    <location>
        <begin position="150"/>
        <end position="173"/>
    </location>
</feature>
<dbReference type="Pfam" id="PF04889">
    <property type="entry name" value="Cwf_Cwc_15"/>
    <property type="match status" value="1"/>
</dbReference>
<dbReference type="PANTHER" id="PTHR12718">
    <property type="entry name" value="CELL CYCLE CONTROL PROTEIN CWF15"/>
    <property type="match status" value="1"/>
</dbReference>
<keyword evidence="4" id="KW-0508">mRNA splicing</keyword>
<sequence length="285" mass="30880">MSQAHRPTWNPTQGRETKAGSQQISKLSLAAHTKLKFRQPGQTNTSDVLRRDLKAELLAAERAALEKKRKQQGLPPLTPVSEDTLRIGGAGDGAGGQDGNGEDEEGRAKRRKVLEEAAELDKDDESDDDQVNGNGNGKVDKGKGKAVSGGDDDDDDDDEDDDDDSDSDDEDDTAALMAELAKIKQERAEEKARLEAEASASEAISRESEIATGNPLLNLQAALGQSPGTPASTTTSTASTFAVKRRWDDDLIFKNQAVGHDDKPKKGEFVNDLLRSEFHKKFMHK</sequence>
<feature type="compositionally biased region" description="Gly residues" evidence="5">
    <location>
        <begin position="88"/>
        <end position="99"/>
    </location>
</feature>
<dbReference type="GeneID" id="92180370"/>
<keyword evidence="7" id="KW-1185">Reference proteome</keyword>
<comment type="similarity">
    <text evidence="2">Belongs to the CWC15 family.</text>
</comment>
<gene>
    <name evidence="6" type="ORF">IAR55_003112</name>
</gene>
<dbReference type="InterPro" id="IPR006973">
    <property type="entry name" value="Cwf_Cwc_15"/>
</dbReference>
<name>A0AAW0YPT2_9TREE</name>
<dbReference type="GO" id="GO:0045292">
    <property type="term" value="P:mRNA cis splicing, via spliceosome"/>
    <property type="evidence" value="ECO:0007669"/>
    <property type="project" value="TreeGrafter"/>
</dbReference>
<keyword evidence="3" id="KW-0507">mRNA processing</keyword>
<organism evidence="6 7">
    <name type="scientific">Kwoniella newhampshirensis</name>
    <dbReference type="NCBI Taxonomy" id="1651941"/>
    <lineage>
        <taxon>Eukaryota</taxon>
        <taxon>Fungi</taxon>
        <taxon>Dikarya</taxon>
        <taxon>Basidiomycota</taxon>
        <taxon>Agaricomycotina</taxon>
        <taxon>Tremellomycetes</taxon>
        <taxon>Tremellales</taxon>
        <taxon>Cryptococcaceae</taxon>
        <taxon>Kwoniella</taxon>
    </lineage>
</organism>
<feature type="region of interest" description="Disordered" evidence="5">
    <location>
        <begin position="66"/>
        <end position="209"/>
    </location>
</feature>
<dbReference type="AlphaFoldDB" id="A0AAW0YPT2"/>